<dbReference type="Gene3D" id="3.40.250.10">
    <property type="entry name" value="Rhodanese-like domain"/>
    <property type="match status" value="1"/>
</dbReference>
<dbReference type="NCBIfam" id="TIGR03167">
    <property type="entry name" value="tRNA_sel_U_synt"/>
    <property type="match status" value="1"/>
</dbReference>
<dbReference type="Pfam" id="PF26341">
    <property type="entry name" value="AAA_SelU"/>
    <property type="match status" value="1"/>
</dbReference>
<feature type="domain" description="Rhodanese" evidence="2">
    <location>
        <begin position="15"/>
        <end position="133"/>
    </location>
</feature>
<proteinExistence type="predicted"/>
<dbReference type="SUPFAM" id="SSF52821">
    <property type="entry name" value="Rhodanese/Cell cycle control phosphatase"/>
    <property type="match status" value="1"/>
</dbReference>
<dbReference type="InterPro" id="IPR001307">
    <property type="entry name" value="Thiosulphate_STrfase_CS"/>
</dbReference>
<reference evidence="3 4" key="1">
    <citation type="submission" date="2021-01" db="EMBL/GenBank/DDBJ databases">
        <title>Genomic Encyclopedia of Type Strains, Phase IV (KMG-IV): sequencing the most valuable type-strain genomes for metagenomic binning, comparative biology and taxonomic classification.</title>
        <authorList>
            <person name="Goeker M."/>
        </authorList>
    </citation>
    <scope>NUCLEOTIDE SEQUENCE [LARGE SCALE GENOMIC DNA]</scope>
    <source>
        <strain evidence="3 4">DSM 28236</strain>
    </source>
</reference>
<keyword evidence="1" id="KW-0711">Selenium</keyword>
<name>A0ABS2PX96_9BACL</name>
<accession>A0ABS2PX96</accession>
<keyword evidence="4" id="KW-1185">Reference proteome</keyword>
<dbReference type="InterPro" id="IPR058840">
    <property type="entry name" value="AAA_SelU"/>
</dbReference>
<dbReference type="InterPro" id="IPR001763">
    <property type="entry name" value="Rhodanese-like_dom"/>
</dbReference>
<keyword evidence="3" id="KW-0808">Transferase</keyword>
<sequence length="352" mass="40520">MDNVQKINILELLDKRGQTALIDVRSPGEYEEFHIPGAVNVPLFTNNERALIGKLYKQKGPHTAKEKGLEIISPKLPSMYGQIKSQADQKEHTVIYCWRGGMRSRSIAGVMNLMGIGSYQLEGGIRSFRKHIVDSLSQFALEKKPFVVIEGLTGTRKTDLLLALQEKGYPVLDLEGMAGHRGSIFGSVGLWPRSQKEFECLLWQRLTALKDANYYIIEAESKRIGRVVLPPFIVEGKEEGLRFRIHYPFQKRVAAIYEAYNPEEHQEALYEAFMHLKKYLQPAFAEEIEQAYQNGDYFRVISLFLEHYYDPRYNHKFRKYKTEAVPLVISNLEEGVEKLEQAIGEYIKKNKL</sequence>
<gene>
    <name evidence="3" type="ORF">JOD45_000674</name>
</gene>
<protein>
    <submittedName>
        <fullName evidence="3">tRNA 2-selenouridine synthase</fullName>
        <ecNumber evidence="3">2.9.1.-</ecNumber>
    </submittedName>
</protein>
<dbReference type="Proteomes" id="UP000808914">
    <property type="component" value="Unassembled WGS sequence"/>
</dbReference>
<evidence type="ECO:0000313" key="3">
    <source>
        <dbReference type="EMBL" id="MBM7644481.1"/>
    </source>
</evidence>
<dbReference type="GO" id="GO:0016740">
    <property type="term" value="F:transferase activity"/>
    <property type="evidence" value="ECO:0007669"/>
    <property type="project" value="UniProtKB-KW"/>
</dbReference>
<evidence type="ECO:0000313" key="4">
    <source>
        <dbReference type="Proteomes" id="UP000808914"/>
    </source>
</evidence>
<evidence type="ECO:0000259" key="2">
    <source>
        <dbReference type="PROSITE" id="PS50206"/>
    </source>
</evidence>
<dbReference type="PANTHER" id="PTHR30401">
    <property type="entry name" value="TRNA 2-SELENOURIDINE SYNTHASE"/>
    <property type="match status" value="1"/>
</dbReference>
<dbReference type="Pfam" id="PF00581">
    <property type="entry name" value="Rhodanese"/>
    <property type="match status" value="1"/>
</dbReference>
<organism evidence="3 4">
    <name type="scientific">Scopulibacillus daqui</name>
    <dbReference type="NCBI Taxonomy" id="1469162"/>
    <lineage>
        <taxon>Bacteria</taxon>
        <taxon>Bacillati</taxon>
        <taxon>Bacillota</taxon>
        <taxon>Bacilli</taxon>
        <taxon>Bacillales</taxon>
        <taxon>Sporolactobacillaceae</taxon>
        <taxon>Scopulibacillus</taxon>
    </lineage>
</organism>
<dbReference type="EMBL" id="JAFBER010000002">
    <property type="protein sequence ID" value="MBM7644481.1"/>
    <property type="molecule type" value="Genomic_DNA"/>
</dbReference>
<dbReference type="InterPro" id="IPR017582">
    <property type="entry name" value="SelU"/>
</dbReference>
<dbReference type="SMART" id="SM00450">
    <property type="entry name" value="RHOD"/>
    <property type="match status" value="1"/>
</dbReference>
<comment type="caution">
    <text evidence="3">The sequence shown here is derived from an EMBL/GenBank/DDBJ whole genome shotgun (WGS) entry which is preliminary data.</text>
</comment>
<evidence type="ECO:0000256" key="1">
    <source>
        <dbReference type="ARBA" id="ARBA00023266"/>
    </source>
</evidence>
<dbReference type="InterPro" id="IPR036873">
    <property type="entry name" value="Rhodanese-like_dom_sf"/>
</dbReference>
<dbReference type="NCBIfam" id="NF008750">
    <property type="entry name" value="PRK11784.1-2"/>
    <property type="match status" value="1"/>
</dbReference>
<dbReference type="PROSITE" id="PS50206">
    <property type="entry name" value="RHODANESE_3"/>
    <property type="match status" value="1"/>
</dbReference>
<dbReference type="PROSITE" id="PS00380">
    <property type="entry name" value="RHODANESE_1"/>
    <property type="match status" value="1"/>
</dbReference>
<dbReference type="PANTHER" id="PTHR30401:SF0">
    <property type="entry name" value="TRNA 2-SELENOURIDINE SYNTHASE"/>
    <property type="match status" value="1"/>
</dbReference>
<dbReference type="RefSeq" id="WP_205002437.1">
    <property type="nucleotide sequence ID" value="NZ_JAFBER010000002.1"/>
</dbReference>
<dbReference type="EC" id="2.9.1.-" evidence="3"/>